<keyword evidence="2" id="KW-0489">Methyltransferase</keyword>
<dbReference type="AlphaFoldDB" id="A0AAU1U1F6"/>
<sequence>MSVHPSPPSPPSHHLAVVARLRAAGCVFAEEEADILLSTARTPDELAAMVERRVEGLPLEHVVGWAEFCGLRITLEPGVFVPRRRTEFLARQAAALAPAGAVVLDLCCGSGAVAAALATHADFAELHAADLDPAAVRCARRNVSRFGGEVHEGDLYGPLPAALRGRVDILAANGPYVPTGDVALLPPEARDHERRMALDGGADGLDIMRRVAAGAPQWLAPGGLLFVETSEQQTAEAVAAVTRSGLSARVVTDEDLYATVVIGTKRGAAGEA</sequence>
<dbReference type="EC" id="2.1.1.297" evidence="1"/>
<gene>
    <name evidence="7" type="ORF">OHU69_06590</name>
</gene>
<evidence type="ECO:0000256" key="5">
    <source>
        <dbReference type="ARBA" id="ARBA00048391"/>
    </source>
</evidence>
<dbReference type="NCBIfam" id="TIGR00536">
    <property type="entry name" value="hemK_fam"/>
    <property type="match status" value="1"/>
</dbReference>
<feature type="domain" description="Methyltransferase small" evidence="6">
    <location>
        <begin position="74"/>
        <end position="176"/>
    </location>
</feature>
<evidence type="ECO:0000256" key="2">
    <source>
        <dbReference type="ARBA" id="ARBA00022603"/>
    </source>
</evidence>
<dbReference type="NCBIfam" id="TIGR03704">
    <property type="entry name" value="PrmC_rel_meth"/>
    <property type="match status" value="1"/>
</dbReference>
<evidence type="ECO:0000313" key="7">
    <source>
        <dbReference type="EMBL" id="WTS10760.1"/>
    </source>
</evidence>
<dbReference type="PANTHER" id="PTHR18895">
    <property type="entry name" value="HEMK METHYLTRANSFERASE"/>
    <property type="match status" value="1"/>
</dbReference>
<accession>A0AAU1U1F6</accession>
<keyword evidence="4" id="KW-0949">S-adenosyl-L-methionine</keyword>
<evidence type="ECO:0000256" key="4">
    <source>
        <dbReference type="ARBA" id="ARBA00022691"/>
    </source>
</evidence>
<protein>
    <recommendedName>
        <fullName evidence="1">peptide chain release factor N(5)-glutamine methyltransferase</fullName>
        <ecNumber evidence="1">2.1.1.297</ecNumber>
    </recommendedName>
</protein>
<dbReference type="EMBL" id="CP108195">
    <property type="protein sequence ID" value="WTS10760.1"/>
    <property type="molecule type" value="Genomic_DNA"/>
</dbReference>
<comment type="catalytic activity">
    <reaction evidence="5">
        <text>L-glutaminyl-[peptide chain release factor] + S-adenosyl-L-methionine = N(5)-methyl-L-glutaminyl-[peptide chain release factor] + S-adenosyl-L-homocysteine + H(+)</text>
        <dbReference type="Rhea" id="RHEA:42896"/>
        <dbReference type="Rhea" id="RHEA-COMP:10271"/>
        <dbReference type="Rhea" id="RHEA-COMP:10272"/>
        <dbReference type="ChEBI" id="CHEBI:15378"/>
        <dbReference type="ChEBI" id="CHEBI:30011"/>
        <dbReference type="ChEBI" id="CHEBI:57856"/>
        <dbReference type="ChEBI" id="CHEBI:59789"/>
        <dbReference type="ChEBI" id="CHEBI:61891"/>
        <dbReference type="EC" id="2.1.1.297"/>
    </reaction>
</comment>
<keyword evidence="3" id="KW-0808">Transferase</keyword>
<evidence type="ECO:0000256" key="1">
    <source>
        <dbReference type="ARBA" id="ARBA00012771"/>
    </source>
</evidence>
<dbReference type="InterPro" id="IPR004556">
    <property type="entry name" value="HemK-like"/>
</dbReference>
<dbReference type="CDD" id="cd02440">
    <property type="entry name" value="AdoMet_MTases"/>
    <property type="match status" value="1"/>
</dbReference>
<dbReference type="GO" id="GO:0102559">
    <property type="term" value="F:peptide chain release factor N(5)-glutamine methyltransferase activity"/>
    <property type="evidence" value="ECO:0007669"/>
    <property type="project" value="UniProtKB-EC"/>
</dbReference>
<dbReference type="PANTHER" id="PTHR18895:SF74">
    <property type="entry name" value="MTRF1L RELEASE FACTOR GLUTAMINE METHYLTRANSFERASE"/>
    <property type="match status" value="1"/>
</dbReference>
<dbReference type="Gene3D" id="3.40.50.150">
    <property type="entry name" value="Vaccinia Virus protein VP39"/>
    <property type="match status" value="1"/>
</dbReference>
<proteinExistence type="predicted"/>
<organism evidence="7">
    <name type="scientific">Streptomyces sp. NBC_00119</name>
    <dbReference type="NCBI Taxonomy" id="2975659"/>
    <lineage>
        <taxon>Bacteria</taxon>
        <taxon>Bacillati</taxon>
        <taxon>Actinomycetota</taxon>
        <taxon>Actinomycetes</taxon>
        <taxon>Kitasatosporales</taxon>
        <taxon>Streptomycetaceae</taxon>
        <taxon>Streptomyces</taxon>
    </lineage>
</organism>
<dbReference type="SUPFAM" id="SSF53335">
    <property type="entry name" value="S-adenosyl-L-methionine-dependent methyltransferases"/>
    <property type="match status" value="1"/>
</dbReference>
<dbReference type="Pfam" id="PF05175">
    <property type="entry name" value="MTS"/>
    <property type="match status" value="1"/>
</dbReference>
<dbReference type="Gene3D" id="1.10.8.10">
    <property type="entry name" value="DNA helicase RuvA subunit, C-terminal domain"/>
    <property type="match status" value="1"/>
</dbReference>
<evidence type="ECO:0000256" key="3">
    <source>
        <dbReference type="ARBA" id="ARBA00022679"/>
    </source>
</evidence>
<dbReference type="GO" id="GO:0032259">
    <property type="term" value="P:methylation"/>
    <property type="evidence" value="ECO:0007669"/>
    <property type="project" value="UniProtKB-KW"/>
</dbReference>
<name>A0AAU1U1F6_9ACTN</name>
<dbReference type="InterPro" id="IPR029063">
    <property type="entry name" value="SAM-dependent_MTases_sf"/>
</dbReference>
<dbReference type="InterPro" id="IPR022446">
    <property type="entry name" value="MeTrfrase_put"/>
</dbReference>
<dbReference type="InterPro" id="IPR007848">
    <property type="entry name" value="Small_mtfrase_dom"/>
</dbReference>
<reference evidence="7" key="1">
    <citation type="submission" date="2022-10" db="EMBL/GenBank/DDBJ databases">
        <title>The complete genomes of actinobacterial strains from the NBC collection.</title>
        <authorList>
            <person name="Joergensen T.S."/>
            <person name="Alvarez Arevalo M."/>
            <person name="Sterndorff E.B."/>
            <person name="Faurdal D."/>
            <person name="Vuksanovic O."/>
            <person name="Mourched A.-S."/>
            <person name="Charusanti P."/>
            <person name="Shaw S."/>
            <person name="Blin K."/>
            <person name="Weber T."/>
        </authorList>
    </citation>
    <scope>NUCLEOTIDE SEQUENCE</scope>
    <source>
        <strain evidence="7">NBC_00119</strain>
    </source>
</reference>
<dbReference type="InterPro" id="IPR050320">
    <property type="entry name" value="N5-glutamine_MTase"/>
</dbReference>
<evidence type="ECO:0000259" key="6">
    <source>
        <dbReference type="Pfam" id="PF05175"/>
    </source>
</evidence>